<dbReference type="GO" id="GO:0043005">
    <property type="term" value="C:neuron projection"/>
    <property type="evidence" value="ECO:0007669"/>
    <property type="project" value="UniProtKB-SubCell"/>
</dbReference>
<evidence type="ECO:0000259" key="7">
    <source>
        <dbReference type="SMART" id="SM00082"/>
    </source>
</evidence>
<evidence type="ECO:0000256" key="2">
    <source>
        <dbReference type="ARBA" id="ARBA00022729"/>
    </source>
</evidence>
<organism evidence="8 9">
    <name type="scientific">Callorhinchus milii</name>
    <name type="common">Ghost shark</name>
    <dbReference type="NCBI Taxonomy" id="7868"/>
    <lineage>
        <taxon>Eukaryota</taxon>
        <taxon>Metazoa</taxon>
        <taxon>Chordata</taxon>
        <taxon>Craniata</taxon>
        <taxon>Vertebrata</taxon>
        <taxon>Chondrichthyes</taxon>
        <taxon>Holocephali</taxon>
        <taxon>Chimaeriformes</taxon>
        <taxon>Callorhinchidae</taxon>
        <taxon>Callorhinchus</taxon>
    </lineage>
</organism>
<dbReference type="PANTHER" id="PTHR45712">
    <property type="entry name" value="AGAP008170-PA"/>
    <property type="match status" value="1"/>
</dbReference>
<dbReference type="OMA" id="TDWALLM"/>
<accession>A0A4W3J2S9</accession>
<dbReference type="InterPro" id="IPR032675">
    <property type="entry name" value="LRR_dom_sf"/>
</dbReference>
<evidence type="ECO:0000259" key="6">
    <source>
        <dbReference type="SMART" id="SM00013"/>
    </source>
</evidence>
<dbReference type="GO" id="GO:0007155">
    <property type="term" value="P:cell adhesion"/>
    <property type="evidence" value="ECO:0007669"/>
    <property type="project" value="UniProtKB-KW"/>
</dbReference>
<dbReference type="AlphaFoldDB" id="A0A4W3J2S9"/>
<dbReference type="InterPro" id="IPR000483">
    <property type="entry name" value="Cys-rich_flank_reg_C"/>
</dbReference>
<dbReference type="SMART" id="SM00082">
    <property type="entry name" value="LRRCT"/>
    <property type="match status" value="1"/>
</dbReference>
<reference evidence="8" key="5">
    <citation type="submission" date="2025-09" db="UniProtKB">
        <authorList>
            <consortium name="Ensembl"/>
        </authorList>
    </citation>
    <scope>IDENTIFICATION</scope>
</reference>
<dbReference type="InParanoid" id="A0A4W3J2S9"/>
<keyword evidence="9" id="KW-1185">Reference proteome</keyword>
<dbReference type="GO" id="GO:0005615">
    <property type="term" value="C:extracellular space"/>
    <property type="evidence" value="ECO:0007669"/>
    <property type="project" value="TreeGrafter"/>
</dbReference>
<name>A0A4W3J2S9_CALMI</name>
<dbReference type="InterPro" id="IPR003591">
    <property type="entry name" value="Leu-rich_rpt_typical-subtyp"/>
</dbReference>
<dbReference type="Gene3D" id="3.80.10.10">
    <property type="entry name" value="Ribonuclease Inhibitor"/>
    <property type="match status" value="1"/>
</dbReference>
<dbReference type="InterPro" id="IPR000372">
    <property type="entry name" value="LRRNT"/>
</dbReference>
<keyword evidence="5" id="KW-0472">Membrane</keyword>
<keyword evidence="2" id="KW-0732">Signal</keyword>
<evidence type="ECO:0000313" key="8">
    <source>
        <dbReference type="Ensembl" id="ENSCMIP00000033931.1"/>
    </source>
</evidence>
<dbReference type="Pfam" id="PF13855">
    <property type="entry name" value="LRR_8"/>
    <property type="match status" value="3"/>
</dbReference>
<reference evidence="9" key="3">
    <citation type="journal article" date="2014" name="Nature">
        <title>Elephant shark genome provides unique insights into gnathostome evolution.</title>
        <authorList>
            <consortium name="International Elephant Shark Genome Sequencing Consortium"/>
            <person name="Venkatesh B."/>
            <person name="Lee A.P."/>
            <person name="Ravi V."/>
            <person name="Maurya A.K."/>
            <person name="Lian M.M."/>
            <person name="Swann J.B."/>
            <person name="Ohta Y."/>
            <person name="Flajnik M.F."/>
            <person name="Sutoh Y."/>
            <person name="Kasahara M."/>
            <person name="Hoon S."/>
            <person name="Gangu V."/>
            <person name="Roy S.W."/>
            <person name="Irimia M."/>
            <person name="Korzh V."/>
            <person name="Kondrychyn I."/>
            <person name="Lim Z.W."/>
            <person name="Tay B.H."/>
            <person name="Tohari S."/>
            <person name="Kong K.W."/>
            <person name="Ho S."/>
            <person name="Lorente-Galdos B."/>
            <person name="Quilez J."/>
            <person name="Marques-Bonet T."/>
            <person name="Raney B.J."/>
            <person name="Ingham P.W."/>
            <person name="Tay A."/>
            <person name="Hillier L.W."/>
            <person name="Minx P."/>
            <person name="Boehm T."/>
            <person name="Wilson R.K."/>
            <person name="Brenner S."/>
            <person name="Warren W.C."/>
        </authorList>
    </citation>
    <scope>NUCLEOTIDE SEQUENCE [LARGE SCALE GENOMIC DNA]</scope>
</reference>
<keyword evidence="3" id="KW-0677">Repeat</keyword>
<feature type="domain" description="LRRNT" evidence="6">
    <location>
        <begin position="10"/>
        <end position="42"/>
    </location>
</feature>
<evidence type="ECO:0000313" key="9">
    <source>
        <dbReference type="Proteomes" id="UP000314986"/>
    </source>
</evidence>
<dbReference type="STRING" id="7868.ENSCMIP00000033931"/>
<keyword evidence="5" id="KW-0812">Transmembrane</keyword>
<dbReference type="GO" id="GO:0005789">
    <property type="term" value="C:endoplasmic reticulum membrane"/>
    <property type="evidence" value="ECO:0007669"/>
    <property type="project" value="UniProtKB-SubCell"/>
</dbReference>
<reference evidence="9" key="1">
    <citation type="journal article" date="2006" name="Science">
        <title>Ancient noncoding elements conserved in the human genome.</title>
        <authorList>
            <person name="Venkatesh B."/>
            <person name="Kirkness E.F."/>
            <person name="Loh Y.H."/>
            <person name="Halpern A.L."/>
            <person name="Lee A.P."/>
            <person name="Johnson J."/>
            <person name="Dandona N."/>
            <person name="Viswanathan L.D."/>
            <person name="Tay A."/>
            <person name="Venter J.C."/>
            <person name="Strausberg R.L."/>
            <person name="Brenner S."/>
        </authorList>
    </citation>
    <scope>NUCLEOTIDE SEQUENCE [LARGE SCALE GENOMIC DNA]</scope>
</reference>
<dbReference type="SUPFAM" id="SSF52058">
    <property type="entry name" value="L domain-like"/>
    <property type="match status" value="1"/>
</dbReference>
<keyword evidence="1" id="KW-0433">Leucine-rich repeat</keyword>
<proteinExistence type="predicted"/>
<feature type="domain" description="LRRCT" evidence="7">
    <location>
        <begin position="285"/>
        <end position="336"/>
    </location>
</feature>
<dbReference type="FunCoup" id="A0A4W3J2S9">
    <property type="interactions" value="13"/>
</dbReference>
<evidence type="ECO:0000256" key="1">
    <source>
        <dbReference type="ARBA" id="ARBA00022614"/>
    </source>
</evidence>
<evidence type="ECO:0000256" key="4">
    <source>
        <dbReference type="ARBA" id="ARBA00023180"/>
    </source>
</evidence>
<sequence>MAELQGTNLICPPECRCDKSFVYCNDRALTSVPSGVPEGATVLYLQNNNINNAGFPADLKGVRSIHTVYLYGNKLEEFPVNLPMNMRELHLQENNIQTISKEALSHLQRLEKLHLDDNSISTVGIEDGAFREATNLKLLFLSRNHLSSVPVGLPFGLQELRLDENRISLVSEVVFKDLDFLERLVLDGNLLTNKGIAKGALEHLVKLTEFSMVRNSLTTPPPNLPGNYLVKLSLQENQISQIPITAFSHLRRLQRLDLSNNQLRTLTQGVFDGMSELKQILLRNNPWHCDCNMKWVTRWLQSLPPSLNVRGLMCHGPEKVRGMAIRDLNINLLLCPHSPTAVPQVTPPPAVVSTVIPTSFIPDANTSHLQLTVQFVNDTCIKISWLTIFSVAKYKVTWVKLGHALRGGKVHERIVSADREQLSLVNLEPKSTYRICLALLDASNNFHPEDDTVCSEAATKSSSLNTNMASSPEQATQHNPSSPLLLAGLIGGAVIVVLVGLLSVFCWHMHKKGKYNSNAWKYNRGRRKDDYCEAGTKKDNTILEMTETSFHIVSLNNEQMLKEDFRLQSIYPSPNGAISYTDCHTGSNSRYCTSGVPDVEQCHT</sequence>
<evidence type="ECO:0000256" key="3">
    <source>
        <dbReference type="ARBA" id="ARBA00022737"/>
    </source>
</evidence>
<keyword evidence="5" id="KW-1133">Transmembrane helix</keyword>
<dbReference type="SMART" id="SM00369">
    <property type="entry name" value="LRR_TYP"/>
    <property type="match status" value="8"/>
</dbReference>
<dbReference type="PANTHER" id="PTHR45712:SF16">
    <property type="entry name" value="LEUCINE-RICH REPEAT TRANSMEMBRANE PROTEIN FLRT2"/>
    <property type="match status" value="1"/>
</dbReference>
<evidence type="ECO:0000256" key="5">
    <source>
        <dbReference type="SAM" id="Phobius"/>
    </source>
</evidence>
<keyword evidence="4" id="KW-0325">Glycoprotein</keyword>
<reference evidence="9" key="2">
    <citation type="journal article" date="2007" name="PLoS Biol.">
        <title>Survey sequencing and comparative analysis of the elephant shark (Callorhinchus milii) genome.</title>
        <authorList>
            <person name="Venkatesh B."/>
            <person name="Kirkness E.F."/>
            <person name="Loh Y.H."/>
            <person name="Halpern A.L."/>
            <person name="Lee A.P."/>
            <person name="Johnson J."/>
            <person name="Dandona N."/>
            <person name="Viswanathan L.D."/>
            <person name="Tay A."/>
            <person name="Venter J.C."/>
            <person name="Strausberg R.L."/>
            <person name="Brenner S."/>
        </authorList>
    </citation>
    <scope>NUCLEOTIDE SEQUENCE [LARGE SCALE GENOMIC DNA]</scope>
</reference>
<dbReference type="GeneTree" id="ENSGT00940000158937"/>
<dbReference type="Gene3D" id="2.60.40.10">
    <property type="entry name" value="Immunoglobulins"/>
    <property type="match status" value="1"/>
</dbReference>
<dbReference type="SMART" id="SM00013">
    <property type="entry name" value="LRRNT"/>
    <property type="match status" value="1"/>
</dbReference>
<dbReference type="Ensembl" id="ENSCMIT00000034444.1">
    <property type="protein sequence ID" value="ENSCMIP00000033931.1"/>
    <property type="gene ID" value="ENSCMIG00000014441.1"/>
</dbReference>
<reference evidence="8" key="4">
    <citation type="submission" date="2025-08" db="UniProtKB">
        <authorList>
            <consortium name="Ensembl"/>
        </authorList>
    </citation>
    <scope>IDENTIFICATION</scope>
</reference>
<dbReference type="InterPro" id="IPR001611">
    <property type="entry name" value="Leu-rich_rpt"/>
</dbReference>
<dbReference type="Proteomes" id="UP000314986">
    <property type="component" value="Unassembled WGS sequence"/>
</dbReference>
<protein>
    <submittedName>
        <fullName evidence="8">Fibronectin leucine rich transmembrane protein 2</fullName>
    </submittedName>
</protein>
<dbReference type="GO" id="GO:0005925">
    <property type="term" value="C:focal adhesion"/>
    <property type="evidence" value="ECO:0007669"/>
    <property type="project" value="UniProtKB-SubCell"/>
</dbReference>
<dbReference type="Pfam" id="PF01462">
    <property type="entry name" value="LRRNT"/>
    <property type="match status" value="1"/>
</dbReference>
<dbReference type="InterPro" id="IPR050333">
    <property type="entry name" value="SLRP"/>
</dbReference>
<feature type="transmembrane region" description="Helical" evidence="5">
    <location>
        <begin position="484"/>
        <end position="507"/>
    </location>
</feature>
<dbReference type="GO" id="GO:0005886">
    <property type="term" value="C:plasma membrane"/>
    <property type="evidence" value="ECO:0007669"/>
    <property type="project" value="UniProtKB-SubCell"/>
</dbReference>
<dbReference type="InterPro" id="IPR013783">
    <property type="entry name" value="Ig-like_fold"/>
</dbReference>